<feature type="binding site" evidence="4">
    <location>
        <position position="161"/>
    </location>
    <ligand>
        <name>ATP</name>
        <dbReference type="ChEBI" id="CHEBI:30616"/>
    </ligand>
</feature>
<proteinExistence type="inferred from homology"/>
<evidence type="ECO:0000256" key="3">
    <source>
        <dbReference type="ARBA" id="ARBA00022840"/>
    </source>
</evidence>
<sequence>MNQHTESPDVPGSRSFDAAVMPTVAMIGGGQLARMTHQAAIALGQRLRVLAERPDDPAAQVTPDIVLGSHTDLAALRKAAVGSHALTFDHEHVPTEHLRALVAEGVSVQPPPEALIFAQDKLAMRTRLRELGVPVPDFTSVESARDAVAFGDEHGWPCVVKAVRGGYDGRGVWMPGSAAEAERIVNDQLAHGVELLAEQRVDLKRELSAMVARSPFGQAAAWPVVETVQREGQCAVVIAPAPELPERAAAAASALALRLAAELGTTGAMAVELFETHTGELLVNELAMRPHNSGHWSMDGAVTGQFEQHLRAVLDYPLGGTAALAPVTVMANILGAPEAPAMSMDERLHHLFARMPEARVHLYGKGERPNRKIGHINILGDEVAVVREKAERAARWMSHAEWTDGWDPHGE</sequence>
<evidence type="ECO:0000313" key="7">
    <source>
        <dbReference type="EMBL" id="RDI42114.1"/>
    </source>
</evidence>
<dbReference type="UniPathway" id="UPA00074">
    <property type="reaction ID" value="UER00942"/>
</dbReference>
<comment type="caution">
    <text evidence="4">Lacks conserved residue(s) required for the propagation of feature annotation.</text>
</comment>
<dbReference type="GO" id="GO:0034028">
    <property type="term" value="F:5-(carboxyamino)imidazole ribonucleotide synthase activity"/>
    <property type="evidence" value="ECO:0007669"/>
    <property type="project" value="UniProtKB-UniRule"/>
</dbReference>
<keyword evidence="2 4" id="KW-0658">Purine biosynthesis</keyword>
<feature type="binding site" evidence="4">
    <location>
        <begin position="284"/>
        <end position="285"/>
    </location>
    <ligand>
        <name>ATP</name>
        <dbReference type="ChEBI" id="CHEBI:30616"/>
    </ligand>
</feature>
<dbReference type="PANTHER" id="PTHR11609">
    <property type="entry name" value="PURINE BIOSYNTHESIS PROTEIN 6/7, PUR6/7"/>
    <property type="match status" value="1"/>
</dbReference>
<gene>
    <name evidence="4 5" type="primary">purK</name>
    <name evidence="7" type="ORF">DFR68_1286</name>
</gene>
<dbReference type="PANTHER" id="PTHR11609:SF5">
    <property type="entry name" value="PHOSPHORIBOSYLAMINOIMIDAZOLE CARBOXYLASE"/>
    <property type="match status" value="1"/>
</dbReference>
<keyword evidence="8" id="KW-1185">Reference proteome</keyword>
<dbReference type="InterPro" id="IPR016185">
    <property type="entry name" value="PreATP-grasp_dom_sf"/>
</dbReference>
<feature type="binding site" evidence="4">
    <location>
        <begin position="198"/>
        <end position="201"/>
    </location>
    <ligand>
        <name>ATP</name>
        <dbReference type="ChEBI" id="CHEBI:30616"/>
    </ligand>
</feature>
<dbReference type="HAMAP" id="MF_01928">
    <property type="entry name" value="PurK"/>
    <property type="match status" value="1"/>
</dbReference>
<accession>A0A370GIA0</accession>
<dbReference type="Pfam" id="PF17769">
    <property type="entry name" value="PurK_C"/>
    <property type="match status" value="1"/>
</dbReference>
<dbReference type="InterPro" id="IPR005875">
    <property type="entry name" value="PurK"/>
</dbReference>
<keyword evidence="4 5" id="KW-0436">Ligase</keyword>
<evidence type="ECO:0000256" key="5">
    <source>
        <dbReference type="RuleBase" id="RU361200"/>
    </source>
</evidence>
<dbReference type="Gene3D" id="3.30.1490.20">
    <property type="entry name" value="ATP-grasp fold, A domain"/>
    <property type="match status" value="1"/>
</dbReference>
<dbReference type="EC" id="6.3.4.18" evidence="4 5"/>
<dbReference type="GO" id="GO:0004638">
    <property type="term" value="F:phosphoribosylaminoimidazole carboxylase activity"/>
    <property type="evidence" value="ECO:0007669"/>
    <property type="project" value="InterPro"/>
</dbReference>
<dbReference type="InterPro" id="IPR011761">
    <property type="entry name" value="ATP-grasp"/>
</dbReference>
<dbReference type="GO" id="GO:0046872">
    <property type="term" value="F:metal ion binding"/>
    <property type="evidence" value="ECO:0007669"/>
    <property type="project" value="InterPro"/>
</dbReference>
<dbReference type="SUPFAM" id="SSF56059">
    <property type="entry name" value="Glutathione synthetase ATP-binding domain-like"/>
    <property type="match status" value="1"/>
</dbReference>
<name>A0A370GIA0_9NOCA</name>
<dbReference type="FunFam" id="3.40.50.20:FF:000025">
    <property type="entry name" value="N5-carboxyaminoimidazole ribonucleotide synthase"/>
    <property type="match status" value="1"/>
</dbReference>
<dbReference type="Gene3D" id="3.30.470.20">
    <property type="entry name" value="ATP-grasp fold, B domain"/>
    <property type="match status" value="1"/>
</dbReference>
<dbReference type="SUPFAM" id="SSF51246">
    <property type="entry name" value="Rudiment single hybrid motif"/>
    <property type="match status" value="1"/>
</dbReference>
<dbReference type="GO" id="GO:0005829">
    <property type="term" value="C:cytosol"/>
    <property type="evidence" value="ECO:0007669"/>
    <property type="project" value="TreeGrafter"/>
</dbReference>
<dbReference type="EMBL" id="QQAZ01000028">
    <property type="protein sequence ID" value="RDI42114.1"/>
    <property type="molecule type" value="Genomic_DNA"/>
</dbReference>
<evidence type="ECO:0000256" key="2">
    <source>
        <dbReference type="ARBA" id="ARBA00022755"/>
    </source>
</evidence>
<dbReference type="PROSITE" id="PS50975">
    <property type="entry name" value="ATP_GRASP"/>
    <property type="match status" value="1"/>
</dbReference>
<dbReference type="InterPro" id="IPR011054">
    <property type="entry name" value="Rudment_hybrid_motif"/>
</dbReference>
<feature type="binding site" evidence="4">
    <location>
        <position position="206"/>
    </location>
    <ligand>
        <name>ATP</name>
        <dbReference type="ChEBI" id="CHEBI:30616"/>
    </ligand>
</feature>
<protein>
    <recommendedName>
        <fullName evidence="4 5">N5-carboxyaminoimidazole ribonucleotide synthase</fullName>
        <shortName evidence="4 5">N5-CAIR synthase</shortName>
        <ecNumber evidence="4 5">6.3.4.18</ecNumber>
    </recommendedName>
    <alternativeName>
        <fullName evidence="4 5">5-(carboxyamino)imidazole ribonucleotide synthetase</fullName>
    </alternativeName>
</protein>
<comment type="catalytic activity">
    <reaction evidence="4 5">
        <text>5-amino-1-(5-phospho-beta-D-ribosyl)imidazole + hydrogencarbonate + ATP = 5-carboxyamino-1-(5-phospho-D-ribosyl)imidazole + ADP + phosphate + 2 H(+)</text>
        <dbReference type="Rhea" id="RHEA:19317"/>
        <dbReference type="ChEBI" id="CHEBI:15378"/>
        <dbReference type="ChEBI" id="CHEBI:17544"/>
        <dbReference type="ChEBI" id="CHEBI:30616"/>
        <dbReference type="ChEBI" id="CHEBI:43474"/>
        <dbReference type="ChEBI" id="CHEBI:58730"/>
        <dbReference type="ChEBI" id="CHEBI:137981"/>
        <dbReference type="ChEBI" id="CHEBI:456216"/>
        <dbReference type="EC" id="6.3.4.18"/>
    </reaction>
</comment>
<dbReference type="GO" id="GO:0006189">
    <property type="term" value="P:'de novo' IMP biosynthetic process"/>
    <property type="evidence" value="ECO:0007669"/>
    <property type="project" value="UniProtKB-UniRule"/>
</dbReference>
<comment type="pathway">
    <text evidence="4 5">Purine metabolism; IMP biosynthesis via de novo pathway; 5-amino-1-(5-phospho-D-ribosyl)imidazole-4-carboxylate from 5-amino-1-(5-phospho-D-ribosyl)imidazole (N5-CAIR route): step 1/2.</text>
</comment>
<feature type="domain" description="ATP-grasp" evidence="6">
    <location>
        <begin position="125"/>
        <end position="314"/>
    </location>
</feature>
<dbReference type="InterPro" id="IPR003135">
    <property type="entry name" value="ATP-grasp_carboxylate-amine"/>
</dbReference>
<evidence type="ECO:0000256" key="4">
    <source>
        <dbReference type="HAMAP-Rule" id="MF_01928"/>
    </source>
</evidence>
<dbReference type="Gene3D" id="3.40.50.20">
    <property type="match status" value="1"/>
</dbReference>
<dbReference type="AlphaFoldDB" id="A0A370GIA0"/>
<comment type="caution">
    <text evidence="7">The sequence shown here is derived from an EMBL/GenBank/DDBJ whole genome shotgun (WGS) entry which is preliminary data.</text>
</comment>
<dbReference type="Pfam" id="PF02222">
    <property type="entry name" value="ATP-grasp"/>
    <property type="match status" value="1"/>
</dbReference>
<dbReference type="Pfam" id="PF22660">
    <property type="entry name" value="RS_preATP-grasp-like"/>
    <property type="match status" value="1"/>
</dbReference>
<comment type="similarity">
    <text evidence="4 5">Belongs to the PurK/PurT family.</text>
</comment>
<dbReference type="GO" id="GO:0005524">
    <property type="term" value="F:ATP binding"/>
    <property type="evidence" value="ECO:0007669"/>
    <property type="project" value="UniProtKB-UniRule"/>
</dbReference>
<keyword evidence="1 4" id="KW-0547">Nucleotide-binding</keyword>
<feature type="binding site" evidence="4">
    <location>
        <position position="121"/>
    </location>
    <ligand>
        <name>ATP</name>
        <dbReference type="ChEBI" id="CHEBI:30616"/>
    </ligand>
</feature>
<comment type="function">
    <text evidence="4">Catalyzes the ATP-dependent conversion of 5-aminoimidazole ribonucleotide (AIR) and HCO(3)(-) to N5-carboxyaminoimidazole ribonucleotide (N5-CAIR).</text>
</comment>
<evidence type="ECO:0000256" key="1">
    <source>
        <dbReference type="ARBA" id="ARBA00022741"/>
    </source>
</evidence>
<dbReference type="NCBIfam" id="NF004679">
    <property type="entry name" value="PRK06019.1-5"/>
    <property type="match status" value="1"/>
</dbReference>
<comment type="subunit">
    <text evidence="4 5">Homodimer.</text>
</comment>
<comment type="function">
    <text evidence="5">Catalyzes the ATP-dependent conversion of 5-aminoimidazole ribonucleotide (AIR) and HCO(3)- to N5-carboxyaminoimidazole ribonucleotide (N5-CAIR).</text>
</comment>
<dbReference type="SUPFAM" id="SSF52440">
    <property type="entry name" value="PreATP-grasp domain"/>
    <property type="match status" value="1"/>
</dbReference>
<dbReference type="InterPro" id="IPR040686">
    <property type="entry name" value="PurK_C"/>
</dbReference>
<dbReference type="InterPro" id="IPR054350">
    <property type="entry name" value="PurT/PurK_preATP-grasp"/>
</dbReference>
<reference evidence="7 8" key="1">
    <citation type="submission" date="2018-07" db="EMBL/GenBank/DDBJ databases">
        <title>Genomic Encyclopedia of Type Strains, Phase IV (KMG-IV): sequencing the most valuable type-strain genomes for metagenomic binning, comparative biology and taxonomic classification.</title>
        <authorList>
            <person name="Goeker M."/>
        </authorList>
    </citation>
    <scope>NUCLEOTIDE SEQUENCE [LARGE SCALE GENOMIC DNA]</scope>
    <source>
        <strain evidence="7 8">DSM 44952</strain>
    </source>
</reference>
<evidence type="ECO:0000313" key="8">
    <source>
        <dbReference type="Proteomes" id="UP000255355"/>
    </source>
</evidence>
<organism evidence="7 8">
    <name type="scientific">Nocardia mexicana</name>
    <dbReference type="NCBI Taxonomy" id="279262"/>
    <lineage>
        <taxon>Bacteria</taxon>
        <taxon>Bacillati</taxon>
        <taxon>Actinomycetota</taxon>
        <taxon>Actinomycetes</taxon>
        <taxon>Mycobacteriales</taxon>
        <taxon>Nocardiaceae</taxon>
        <taxon>Nocardia</taxon>
    </lineage>
</organism>
<evidence type="ECO:0000259" key="6">
    <source>
        <dbReference type="PROSITE" id="PS50975"/>
    </source>
</evidence>
<dbReference type="NCBIfam" id="NF004680">
    <property type="entry name" value="PRK06019.1-6"/>
    <property type="match status" value="1"/>
</dbReference>
<dbReference type="InterPro" id="IPR013815">
    <property type="entry name" value="ATP_grasp_subdomain_1"/>
</dbReference>
<dbReference type="NCBIfam" id="TIGR01161">
    <property type="entry name" value="purK"/>
    <property type="match status" value="1"/>
</dbReference>
<keyword evidence="3 4" id="KW-0067">ATP-binding</keyword>
<dbReference type="Proteomes" id="UP000255355">
    <property type="component" value="Unassembled WGS sequence"/>
</dbReference>
<dbReference type="STRING" id="1210089.GCA_001613165_01033"/>